<gene>
    <name evidence="1" type="ORF">HNAJ_LOCUS7653</name>
</gene>
<reference evidence="3" key="1">
    <citation type="submission" date="2017-02" db="UniProtKB">
        <authorList>
            <consortium name="WormBaseParasite"/>
        </authorList>
    </citation>
    <scope>IDENTIFICATION</scope>
</reference>
<evidence type="ECO:0000313" key="3">
    <source>
        <dbReference type="WBParaSite" id="HNAJ_0000765701-mRNA-1"/>
    </source>
</evidence>
<protein>
    <submittedName>
        <fullName evidence="3">Outer capsid protein VP4</fullName>
    </submittedName>
</protein>
<accession>A0A0R3TKG1</accession>
<dbReference type="OrthoDB" id="5983381at2759"/>
<reference evidence="1 2" key="2">
    <citation type="submission" date="2018-11" db="EMBL/GenBank/DDBJ databases">
        <authorList>
            <consortium name="Pathogen Informatics"/>
        </authorList>
    </citation>
    <scope>NUCLEOTIDE SEQUENCE [LARGE SCALE GENOMIC DNA]</scope>
</reference>
<evidence type="ECO:0000313" key="1">
    <source>
        <dbReference type="EMBL" id="VDO03513.1"/>
    </source>
</evidence>
<dbReference type="Proteomes" id="UP000278807">
    <property type="component" value="Unassembled WGS sequence"/>
</dbReference>
<keyword evidence="2" id="KW-1185">Reference proteome</keyword>
<sequence>MLRSSWDIPFQLNRKYGLTAMSSDLVFPMEIKPPSDGELYSTPAQTFFDDQQFPDTTLYMQLNFQPNLTLDEFYFLTIRDPDGVLRFSISMYKKSNWVTKPIIIIKRGIKNNCNIVWDEGTRDNPEQSFIATSTYRIQMRYNPLDSTEGEQTIEFPYAQSQSYWRLGIWIRENSFPIVSNSISENFREMRH</sequence>
<dbReference type="EMBL" id="UZAE01012096">
    <property type="protein sequence ID" value="VDO03513.1"/>
    <property type="molecule type" value="Genomic_DNA"/>
</dbReference>
<name>A0A0R3TKG1_RODNA</name>
<organism evidence="3">
    <name type="scientific">Rodentolepis nana</name>
    <name type="common">Dwarf tapeworm</name>
    <name type="synonym">Hymenolepis nana</name>
    <dbReference type="NCBI Taxonomy" id="102285"/>
    <lineage>
        <taxon>Eukaryota</taxon>
        <taxon>Metazoa</taxon>
        <taxon>Spiralia</taxon>
        <taxon>Lophotrochozoa</taxon>
        <taxon>Platyhelminthes</taxon>
        <taxon>Cestoda</taxon>
        <taxon>Eucestoda</taxon>
        <taxon>Cyclophyllidea</taxon>
        <taxon>Hymenolepididae</taxon>
        <taxon>Rodentolepis</taxon>
    </lineage>
</organism>
<evidence type="ECO:0000313" key="2">
    <source>
        <dbReference type="Proteomes" id="UP000278807"/>
    </source>
</evidence>
<proteinExistence type="predicted"/>
<dbReference type="WBParaSite" id="HNAJ_0000765701-mRNA-1">
    <property type="protein sequence ID" value="HNAJ_0000765701-mRNA-1"/>
    <property type="gene ID" value="HNAJ_0000765701"/>
</dbReference>
<dbReference type="AlphaFoldDB" id="A0A0R3TKG1"/>